<evidence type="ECO:0000256" key="2">
    <source>
        <dbReference type="SAM" id="Phobius"/>
    </source>
</evidence>
<dbReference type="RefSeq" id="WP_021643764.1">
    <property type="nucleotide sequence ID" value="NZ_KE993043.1"/>
</dbReference>
<dbReference type="EMBL" id="AWSU01000031">
    <property type="protein sequence ID" value="ERI80288.1"/>
    <property type="molecule type" value="Genomic_DNA"/>
</dbReference>
<reference evidence="3 4" key="1">
    <citation type="submission" date="2013-07" db="EMBL/GenBank/DDBJ databases">
        <authorList>
            <person name="Weinstock G."/>
            <person name="Sodergren E."/>
            <person name="Wylie T."/>
            <person name="Fulton L."/>
            <person name="Fulton R."/>
            <person name="Fronick C."/>
            <person name="O'Laughlin M."/>
            <person name="Godfrey J."/>
            <person name="Miner T."/>
            <person name="Herter B."/>
            <person name="Appelbaum E."/>
            <person name="Cordes M."/>
            <person name="Lek S."/>
            <person name="Wollam A."/>
            <person name="Pepin K.H."/>
            <person name="Palsikar V.B."/>
            <person name="Mitreva M."/>
            <person name="Wilson R.K."/>
        </authorList>
    </citation>
    <scope>NUCLEOTIDE SEQUENCE [LARGE SCALE GENOMIC DNA]</scope>
    <source>
        <strain evidence="3 4">ATCC 14940</strain>
    </source>
</reference>
<dbReference type="AlphaFoldDB" id="A0ABC9U304"/>
<feature type="compositionally biased region" description="Basic and acidic residues" evidence="1">
    <location>
        <begin position="116"/>
        <end position="153"/>
    </location>
</feature>
<feature type="region of interest" description="Disordered" evidence="1">
    <location>
        <begin position="116"/>
        <end position="166"/>
    </location>
</feature>
<protein>
    <recommendedName>
        <fullName evidence="5">PrgI family protein</fullName>
    </recommendedName>
</protein>
<evidence type="ECO:0000313" key="4">
    <source>
        <dbReference type="Proteomes" id="UP000016491"/>
    </source>
</evidence>
<evidence type="ECO:0000313" key="3">
    <source>
        <dbReference type="EMBL" id="ERI80288.1"/>
    </source>
</evidence>
<evidence type="ECO:0000256" key="1">
    <source>
        <dbReference type="SAM" id="MobiDB-lite"/>
    </source>
</evidence>
<sequence length="166" mass="19316">MSEPKERIDLYFIPPNYAEEGTVLSGRLRTRNAVETAILVFFMLKPLTMLDTTLKIKIYIGVAVILPVMIVSLIGIQGESLTAFLISFFRYIRQRRVLAPPDTGYRLERNRRLKKLARDRERRERRQRKGDGGKKHGRAEAESGKPVKNDKKGIFKRKKNEKTWQN</sequence>
<organism evidence="3 4">
    <name type="scientific">[Clostridium] symbiosum ATCC 14940</name>
    <dbReference type="NCBI Taxonomy" id="411472"/>
    <lineage>
        <taxon>Bacteria</taxon>
        <taxon>Bacillati</taxon>
        <taxon>Bacillota</taxon>
        <taxon>Clostridia</taxon>
        <taxon>Lachnospirales</taxon>
        <taxon>Lachnospiraceae</taxon>
        <taxon>Otoolea</taxon>
    </lineage>
</organism>
<feature type="transmembrane region" description="Helical" evidence="2">
    <location>
        <begin position="56"/>
        <end position="89"/>
    </location>
</feature>
<keyword evidence="2" id="KW-0812">Transmembrane</keyword>
<accession>A0ABC9U304</accession>
<comment type="caution">
    <text evidence="3">The sequence shown here is derived from an EMBL/GenBank/DDBJ whole genome shotgun (WGS) entry which is preliminary data.</text>
</comment>
<dbReference type="Proteomes" id="UP000016491">
    <property type="component" value="Unassembled WGS sequence"/>
</dbReference>
<evidence type="ECO:0008006" key="5">
    <source>
        <dbReference type="Google" id="ProtNLM"/>
    </source>
</evidence>
<keyword evidence="2" id="KW-1133">Transmembrane helix</keyword>
<keyword evidence="2" id="KW-0472">Membrane</keyword>
<proteinExistence type="predicted"/>
<name>A0ABC9U304_CLOSY</name>
<gene>
    <name evidence="3" type="ORF">CLOSYM_00393</name>
</gene>